<evidence type="ECO:0000313" key="4">
    <source>
        <dbReference type="Proteomes" id="UP000184330"/>
    </source>
</evidence>
<sequence length="406" mass="46915">MSYSEDVLHGGDAMRFHRVRTLRRALIALIASILLYILFAYEPVNIPVLAFSPSTPDAPVYQSRPVYEYTSLYRLRANISFEERLEEQLVSLEREVRSKLLKEEKDLVAKKRIWQITTPDLAEAWKSWISQWRDNNAGWEYKLYTSPPTDLMPLFDSIPQIAEANQKFPSIREDLVRYLILWYHGGFYTAIDTWDRVAMRDCQPIVKVVEGKRDVSLVIGVDDDEPYLSSQTLKQWGWMRGFGFGQAVMWAPRRFDPILRRAIVRTISHVLVQESLPKGSWSQRQLSRIGSHIDTSGEVSGAGMFTDIVLEVLSESLADGHEIRDRDAGLERRVSWKKFRHMKEVMWLERNQLKDKSDEDMRGLAVLPINVWGSGQTHSKSGPSESDDACVNHVHGWRPKRHKIFG</sequence>
<dbReference type="PANTHER" id="PTHR31834:SF9">
    <property type="entry name" value="INITIATION-SPECIFIC ALPHA-1,6-MANNOSYLTRANSFERASE"/>
    <property type="match status" value="1"/>
</dbReference>
<proteinExistence type="inferred from homology"/>
<keyword evidence="2" id="KW-0812">Transmembrane</keyword>
<keyword evidence="2" id="KW-0472">Membrane</keyword>
<name>A0A1L7WRW2_9HELO</name>
<dbReference type="InterPro" id="IPR039367">
    <property type="entry name" value="Och1-like"/>
</dbReference>
<dbReference type="STRING" id="576137.A0A1L7WRW2"/>
<dbReference type="GO" id="GO:0006487">
    <property type="term" value="P:protein N-linked glycosylation"/>
    <property type="evidence" value="ECO:0007669"/>
    <property type="project" value="TreeGrafter"/>
</dbReference>
<dbReference type="Proteomes" id="UP000184330">
    <property type="component" value="Unassembled WGS sequence"/>
</dbReference>
<dbReference type="OrthoDB" id="409543at2759"/>
<feature type="transmembrane region" description="Helical" evidence="2">
    <location>
        <begin position="21"/>
        <end position="41"/>
    </location>
</feature>
<keyword evidence="4" id="KW-1185">Reference proteome</keyword>
<dbReference type="PANTHER" id="PTHR31834">
    <property type="entry name" value="INITIATION-SPECIFIC ALPHA-1,6-MANNOSYLTRANSFERASE"/>
    <property type="match status" value="1"/>
</dbReference>
<dbReference type="GO" id="GO:0000136">
    <property type="term" value="C:mannan polymerase complex"/>
    <property type="evidence" value="ECO:0007669"/>
    <property type="project" value="TreeGrafter"/>
</dbReference>
<dbReference type="InterPro" id="IPR007577">
    <property type="entry name" value="GlycoTrfase_DXD_sugar-bd_CS"/>
</dbReference>
<dbReference type="AlphaFoldDB" id="A0A1L7WRW2"/>
<keyword evidence="2" id="KW-1133">Transmembrane helix</keyword>
<dbReference type="SUPFAM" id="SSF53448">
    <property type="entry name" value="Nucleotide-diphospho-sugar transferases"/>
    <property type="match status" value="1"/>
</dbReference>
<protein>
    <recommendedName>
        <fullName evidence="5">Alpha-1,6-mannosyltransferase HOC1</fullName>
    </recommendedName>
</protein>
<dbReference type="Gene3D" id="3.90.550.20">
    <property type="match status" value="1"/>
</dbReference>
<reference evidence="3 4" key="1">
    <citation type="submission" date="2016-03" db="EMBL/GenBank/DDBJ databases">
        <authorList>
            <person name="Ploux O."/>
        </authorList>
    </citation>
    <scope>NUCLEOTIDE SEQUENCE [LARGE SCALE GENOMIC DNA]</scope>
    <source>
        <strain evidence="3 4">UAMH 11012</strain>
    </source>
</reference>
<evidence type="ECO:0000313" key="3">
    <source>
        <dbReference type="EMBL" id="CZR55510.1"/>
    </source>
</evidence>
<comment type="similarity">
    <text evidence="1">Belongs to the glycosyltransferase 32 family.</text>
</comment>
<evidence type="ECO:0000256" key="1">
    <source>
        <dbReference type="ARBA" id="ARBA00009003"/>
    </source>
</evidence>
<dbReference type="EMBL" id="FJOG01000006">
    <property type="protein sequence ID" value="CZR55510.1"/>
    <property type="molecule type" value="Genomic_DNA"/>
</dbReference>
<evidence type="ECO:0000256" key="2">
    <source>
        <dbReference type="SAM" id="Phobius"/>
    </source>
</evidence>
<evidence type="ECO:0008006" key="5">
    <source>
        <dbReference type="Google" id="ProtNLM"/>
    </source>
</evidence>
<dbReference type="Pfam" id="PF04488">
    <property type="entry name" value="Gly_transf_sug"/>
    <property type="match status" value="1"/>
</dbReference>
<organism evidence="3 4">
    <name type="scientific">Phialocephala subalpina</name>
    <dbReference type="NCBI Taxonomy" id="576137"/>
    <lineage>
        <taxon>Eukaryota</taxon>
        <taxon>Fungi</taxon>
        <taxon>Dikarya</taxon>
        <taxon>Ascomycota</taxon>
        <taxon>Pezizomycotina</taxon>
        <taxon>Leotiomycetes</taxon>
        <taxon>Helotiales</taxon>
        <taxon>Mollisiaceae</taxon>
        <taxon>Phialocephala</taxon>
        <taxon>Phialocephala fortinii species complex</taxon>
    </lineage>
</organism>
<gene>
    <name evidence="3" type="ORF">PAC_05398</name>
</gene>
<accession>A0A1L7WRW2</accession>
<dbReference type="GO" id="GO:0000009">
    <property type="term" value="F:alpha-1,6-mannosyltransferase activity"/>
    <property type="evidence" value="ECO:0007669"/>
    <property type="project" value="InterPro"/>
</dbReference>
<dbReference type="InterPro" id="IPR029044">
    <property type="entry name" value="Nucleotide-diphossugar_trans"/>
</dbReference>